<feature type="compositionally biased region" description="Low complexity" evidence="1">
    <location>
        <begin position="238"/>
        <end position="255"/>
    </location>
</feature>
<feature type="compositionally biased region" description="Polar residues" evidence="1">
    <location>
        <begin position="474"/>
        <end position="483"/>
    </location>
</feature>
<dbReference type="OrthoDB" id="7871460at2759"/>
<feature type="compositionally biased region" description="Basic residues" evidence="1">
    <location>
        <begin position="410"/>
        <end position="424"/>
    </location>
</feature>
<feature type="compositionally biased region" description="Basic residues" evidence="1">
    <location>
        <begin position="364"/>
        <end position="380"/>
    </location>
</feature>
<feature type="compositionally biased region" description="Basic and acidic residues" evidence="1">
    <location>
        <begin position="40"/>
        <end position="50"/>
    </location>
</feature>
<dbReference type="AlphaFoldDB" id="B4PIP2"/>
<accession>B4PIP2</accession>
<feature type="compositionally biased region" description="Low complexity" evidence="1">
    <location>
        <begin position="459"/>
        <end position="473"/>
    </location>
</feature>
<proteinExistence type="predicted"/>
<feature type="compositionally biased region" description="Basic residues" evidence="1">
    <location>
        <begin position="435"/>
        <end position="447"/>
    </location>
</feature>
<name>B4PIP2_DROYA</name>
<organism evidence="2 3">
    <name type="scientific">Drosophila yakuba</name>
    <name type="common">Fruit fly</name>
    <dbReference type="NCBI Taxonomy" id="7245"/>
    <lineage>
        <taxon>Eukaryota</taxon>
        <taxon>Metazoa</taxon>
        <taxon>Ecdysozoa</taxon>
        <taxon>Arthropoda</taxon>
        <taxon>Hexapoda</taxon>
        <taxon>Insecta</taxon>
        <taxon>Pterygota</taxon>
        <taxon>Neoptera</taxon>
        <taxon>Endopterygota</taxon>
        <taxon>Diptera</taxon>
        <taxon>Brachycera</taxon>
        <taxon>Muscomorpha</taxon>
        <taxon>Ephydroidea</taxon>
        <taxon>Drosophilidae</taxon>
        <taxon>Drosophila</taxon>
        <taxon>Sophophora</taxon>
    </lineage>
</organism>
<evidence type="ECO:0000313" key="2">
    <source>
        <dbReference type="EMBL" id="EDW95550.2"/>
    </source>
</evidence>
<reference evidence="2 3" key="2">
    <citation type="journal article" date="2007" name="PLoS Biol.">
        <title>Principles of genome evolution in the Drosophila melanogaster species group.</title>
        <authorList>
            <person name="Ranz J.M."/>
            <person name="Maurin D."/>
            <person name="Chan Y.S."/>
            <person name="von Grotthuss M."/>
            <person name="Hillier L.W."/>
            <person name="Roote J."/>
            <person name="Ashburner M."/>
            <person name="Bergman C.M."/>
        </authorList>
    </citation>
    <scope>NUCLEOTIDE SEQUENCE [LARGE SCALE GENOMIC DNA]</scope>
    <source>
        <strain evidence="3">Tai18E2 / Tucson 14021-0261.01</strain>
    </source>
</reference>
<feature type="region of interest" description="Disordered" evidence="1">
    <location>
        <begin position="410"/>
        <end position="488"/>
    </location>
</feature>
<evidence type="ECO:0000313" key="3">
    <source>
        <dbReference type="Proteomes" id="UP000002282"/>
    </source>
</evidence>
<dbReference type="KEGG" id="dya:Dyak_GE22633"/>
<feature type="region of interest" description="Disordered" evidence="1">
    <location>
        <begin position="1"/>
        <end position="68"/>
    </location>
</feature>
<evidence type="ECO:0000256" key="1">
    <source>
        <dbReference type="SAM" id="MobiDB-lite"/>
    </source>
</evidence>
<feature type="compositionally biased region" description="Basic and acidic residues" evidence="1">
    <location>
        <begin position="299"/>
        <end position="308"/>
    </location>
</feature>
<gene>
    <name evidence="2" type="primary">Dyak\GE22633</name>
    <name evidence="2" type="synonym">dyak_GLEANR_6291</name>
    <name evidence="2" type="synonym">GE22633</name>
    <name evidence="2" type="ORF">Dyak_GE22633</name>
</gene>
<feature type="region of interest" description="Disordered" evidence="1">
    <location>
        <begin position="229"/>
        <end position="391"/>
    </location>
</feature>
<feature type="compositionally biased region" description="Basic residues" evidence="1">
    <location>
        <begin position="280"/>
        <end position="298"/>
    </location>
</feature>
<keyword evidence="3" id="KW-1185">Reference proteome</keyword>
<sequence>MRRRKGETVISSAVGSDFPSKEKHPRKPLCHQSSTHKDHRRDNGDTKADLQDEGVLSSEANEQDGLPQEVYIKSEPLCEDLWDVLDELGDILDEEHADMSIKRQGNIINMKQGDIVDKEQGVSIYKNEDELDEEEVDVPPAPSISLTDDSSLFTRRSRREADVFPFSFNGSLYESGEILSSKEGRSAGKKPVCNNILPEIALVRSQKSPEQSSKRCIINAFLERRFSSENRINRRSTRSTSNEKSASQSKSVSSSRTPGHRKRRNSRSPKVPKQSLSPPIHRRRTSQSRDHNRSRRRSYSRDRLERCRRLPSRRKLSSRSLSPDRRSRSRYVRNSPLGRESKDASPCLGSRHRSRISPNVGWRRASRNSPVHHSRYRSRSNCRPTNTAVQHQIETRSYLCDRWRSRSRSARKTLRKCSRSKSKSARITQQEHSKSSSKSRSKSKNRPSKTVACQHSRIRSNSPQNRSKSSSQPAPTQQLNTFENRPRVPGIVTGIVDERQSLDQPFQAFSPPLPAISPRPISPLVTLHDNRASWPKEMLQYLLPTPKVPQIVFTQTHYTQTEYSSHAGNFPSSYGQPFPELGPYDLRHRLSTTRSLYYVGPNDLRHSIGEIYSPQPALNGYTEWPTGVTEQYDHSIYF</sequence>
<dbReference type="Proteomes" id="UP000002282">
    <property type="component" value="Chromosome 3L"/>
</dbReference>
<dbReference type="EMBL" id="CM000159">
    <property type="protein sequence ID" value="EDW95550.2"/>
    <property type="molecule type" value="Genomic_DNA"/>
</dbReference>
<feature type="compositionally biased region" description="Polar residues" evidence="1">
    <location>
        <begin position="381"/>
        <end position="391"/>
    </location>
</feature>
<reference evidence="2 3" key="1">
    <citation type="journal article" date="2007" name="Nature">
        <title>Evolution of genes and genomes on the Drosophila phylogeny.</title>
        <authorList>
            <consortium name="Drosophila 12 Genomes Consortium"/>
            <person name="Clark A.G."/>
            <person name="Eisen M.B."/>
            <person name="Smith D.R."/>
            <person name="Bergman C.M."/>
            <person name="Oliver B."/>
            <person name="Markow T.A."/>
            <person name="Kaufman T.C."/>
            <person name="Kellis M."/>
            <person name="Gelbart W."/>
            <person name="Iyer V.N."/>
            <person name="Pollard D.A."/>
            <person name="Sackton T.B."/>
            <person name="Larracuente A.M."/>
            <person name="Singh N.D."/>
            <person name="Abad J.P."/>
            <person name="Abt D.N."/>
            <person name="Adryan B."/>
            <person name="Aguade M."/>
            <person name="Akashi H."/>
            <person name="Anderson W.W."/>
            <person name="Aquadro C.F."/>
            <person name="Ardell D.H."/>
            <person name="Arguello R."/>
            <person name="Artieri C.G."/>
            <person name="Barbash D.A."/>
            <person name="Barker D."/>
            <person name="Barsanti P."/>
            <person name="Batterham P."/>
            <person name="Batzoglou S."/>
            <person name="Begun D."/>
            <person name="Bhutkar A."/>
            <person name="Blanco E."/>
            <person name="Bosak S.A."/>
            <person name="Bradley R.K."/>
            <person name="Brand A.D."/>
            <person name="Brent M.R."/>
            <person name="Brooks A.N."/>
            <person name="Brown R.H."/>
            <person name="Butlin R.K."/>
            <person name="Caggese C."/>
            <person name="Calvi B.R."/>
            <person name="Bernardo de Carvalho A."/>
            <person name="Caspi A."/>
            <person name="Castrezana S."/>
            <person name="Celniker S.E."/>
            <person name="Chang J.L."/>
            <person name="Chapple C."/>
            <person name="Chatterji S."/>
            <person name="Chinwalla A."/>
            <person name="Civetta A."/>
            <person name="Clifton S.W."/>
            <person name="Comeron J.M."/>
            <person name="Costello J.C."/>
            <person name="Coyne J.A."/>
            <person name="Daub J."/>
            <person name="David R.G."/>
            <person name="Delcher A.L."/>
            <person name="Delehaunty K."/>
            <person name="Do C.B."/>
            <person name="Ebling H."/>
            <person name="Edwards K."/>
            <person name="Eickbush T."/>
            <person name="Evans J.D."/>
            <person name="Filipski A."/>
            <person name="Findeiss S."/>
            <person name="Freyhult E."/>
            <person name="Fulton L."/>
            <person name="Fulton R."/>
            <person name="Garcia A.C."/>
            <person name="Gardiner A."/>
            <person name="Garfield D.A."/>
            <person name="Garvin B.E."/>
            <person name="Gibson G."/>
            <person name="Gilbert D."/>
            <person name="Gnerre S."/>
            <person name="Godfrey J."/>
            <person name="Good R."/>
            <person name="Gotea V."/>
            <person name="Gravely B."/>
            <person name="Greenberg A.J."/>
            <person name="Griffiths-Jones S."/>
            <person name="Gross S."/>
            <person name="Guigo R."/>
            <person name="Gustafson E.A."/>
            <person name="Haerty W."/>
            <person name="Hahn M.W."/>
            <person name="Halligan D.L."/>
            <person name="Halpern A.L."/>
            <person name="Halter G.M."/>
            <person name="Han M.V."/>
            <person name="Heger A."/>
            <person name="Hillier L."/>
            <person name="Hinrichs A.S."/>
            <person name="Holmes I."/>
            <person name="Hoskins R.A."/>
            <person name="Hubisz M.J."/>
            <person name="Hultmark D."/>
            <person name="Huntley M.A."/>
            <person name="Jaffe D.B."/>
            <person name="Jagadeeshan S."/>
            <person name="Jeck W.R."/>
            <person name="Johnson J."/>
            <person name="Jones C.D."/>
            <person name="Jordan W.C."/>
            <person name="Karpen G.H."/>
            <person name="Kataoka E."/>
            <person name="Keightley P.D."/>
            <person name="Kheradpour P."/>
            <person name="Kirkness E.F."/>
            <person name="Koerich L.B."/>
            <person name="Kristiansen K."/>
            <person name="Kudrna D."/>
            <person name="Kulathinal R.J."/>
            <person name="Kumar S."/>
            <person name="Kwok R."/>
            <person name="Lander E."/>
            <person name="Langley C.H."/>
            <person name="Lapoint R."/>
            <person name="Lazzaro B.P."/>
            <person name="Lee S.J."/>
            <person name="Levesque L."/>
            <person name="Li R."/>
            <person name="Lin C.F."/>
            <person name="Lin M.F."/>
            <person name="Lindblad-Toh K."/>
            <person name="Llopart A."/>
            <person name="Long M."/>
            <person name="Low L."/>
            <person name="Lozovsky E."/>
            <person name="Lu J."/>
            <person name="Luo M."/>
            <person name="Machado C.A."/>
            <person name="Makalowski W."/>
            <person name="Marzo M."/>
            <person name="Matsuda M."/>
            <person name="Matzkin L."/>
            <person name="McAllister B."/>
            <person name="McBride C.S."/>
            <person name="McKernan B."/>
            <person name="McKernan K."/>
            <person name="Mendez-Lago M."/>
            <person name="Minx P."/>
            <person name="Mollenhauer M.U."/>
            <person name="Montooth K."/>
            <person name="Mount S.M."/>
            <person name="Mu X."/>
            <person name="Myers E."/>
            <person name="Negre B."/>
            <person name="Newfeld S."/>
            <person name="Nielsen R."/>
            <person name="Noor M.A."/>
            <person name="O'Grady P."/>
            <person name="Pachter L."/>
            <person name="Papaceit M."/>
            <person name="Parisi M.J."/>
            <person name="Parisi M."/>
            <person name="Parts L."/>
            <person name="Pedersen J.S."/>
            <person name="Pesole G."/>
            <person name="Phillippy A.M."/>
            <person name="Ponting C.P."/>
            <person name="Pop M."/>
            <person name="Porcelli D."/>
            <person name="Powell J.R."/>
            <person name="Prohaska S."/>
            <person name="Pruitt K."/>
            <person name="Puig M."/>
            <person name="Quesneville H."/>
            <person name="Ram K.R."/>
            <person name="Rand D."/>
            <person name="Rasmussen M.D."/>
            <person name="Reed L.K."/>
            <person name="Reenan R."/>
            <person name="Reily A."/>
            <person name="Remington K.A."/>
            <person name="Rieger T.T."/>
            <person name="Ritchie M.G."/>
            <person name="Robin C."/>
            <person name="Rogers Y.H."/>
            <person name="Rohde C."/>
            <person name="Rozas J."/>
            <person name="Rubenfield M.J."/>
            <person name="Ruiz A."/>
            <person name="Russo S."/>
            <person name="Salzberg S.L."/>
            <person name="Sanchez-Gracia A."/>
            <person name="Saranga D.J."/>
            <person name="Sato H."/>
            <person name="Schaeffer S.W."/>
            <person name="Schatz M.C."/>
            <person name="Schlenke T."/>
            <person name="Schwartz R."/>
            <person name="Segarra C."/>
            <person name="Singh R.S."/>
            <person name="Sirot L."/>
            <person name="Sirota M."/>
            <person name="Sisneros N.B."/>
            <person name="Smith C.D."/>
            <person name="Smith T.F."/>
            <person name="Spieth J."/>
            <person name="Stage D.E."/>
            <person name="Stark A."/>
            <person name="Stephan W."/>
            <person name="Strausberg R.L."/>
            <person name="Strempel S."/>
            <person name="Sturgill D."/>
            <person name="Sutton G."/>
            <person name="Sutton G.G."/>
            <person name="Tao W."/>
            <person name="Teichmann S."/>
            <person name="Tobari Y.N."/>
            <person name="Tomimura Y."/>
            <person name="Tsolas J.M."/>
            <person name="Valente V.L."/>
            <person name="Venter E."/>
            <person name="Venter J.C."/>
            <person name="Vicario S."/>
            <person name="Vieira F.G."/>
            <person name="Vilella A.J."/>
            <person name="Villasante A."/>
            <person name="Walenz B."/>
            <person name="Wang J."/>
            <person name="Wasserman M."/>
            <person name="Watts T."/>
            <person name="Wilson D."/>
            <person name="Wilson R.K."/>
            <person name="Wing R.A."/>
            <person name="Wolfner M.F."/>
            <person name="Wong A."/>
            <person name="Wong G.K."/>
            <person name="Wu C.I."/>
            <person name="Wu G."/>
            <person name="Yamamoto D."/>
            <person name="Yang H.P."/>
            <person name="Yang S.P."/>
            <person name="Yorke J.A."/>
            <person name="Yoshida K."/>
            <person name="Zdobnov E."/>
            <person name="Zhang P."/>
            <person name="Zhang Y."/>
            <person name="Zimin A.V."/>
            <person name="Baldwin J."/>
            <person name="Abdouelleil A."/>
            <person name="Abdulkadir J."/>
            <person name="Abebe A."/>
            <person name="Abera B."/>
            <person name="Abreu J."/>
            <person name="Acer S.C."/>
            <person name="Aftuck L."/>
            <person name="Alexander A."/>
            <person name="An P."/>
            <person name="Anderson E."/>
            <person name="Anderson S."/>
            <person name="Arachi H."/>
            <person name="Azer M."/>
            <person name="Bachantsang P."/>
            <person name="Barry A."/>
            <person name="Bayul T."/>
            <person name="Berlin A."/>
            <person name="Bessette D."/>
            <person name="Bloom T."/>
            <person name="Blye J."/>
            <person name="Boguslavskiy L."/>
            <person name="Bonnet C."/>
            <person name="Boukhgalter B."/>
            <person name="Bourzgui I."/>
            <person name="Brown A."/>
            <person name="Cahill P."/>
            <person name="Channer S."/>
            <person name="Cheshatsang Y."/>
            <person name="Chuda L."/>
            <person name="Citroen M."/>
            <person name="Collymore A."/>
            <person name="Cooke P."/>
            <person name="Costello M."/>
            <person name="D'Aco K."/>
            <person name="Daza R."/>
            <person name="De Haan G."/>
            <person name="DeGray S."/>
            <person name="DeMaso C."/>
            <person name="Dhargay N."/>
            <person name="Dooley K."/>
            <person name="Dooley E."/>
            <person name="Doricent M."/>
            <person name="Dorje P."/>
            <person name="Dorjee K."/>
            <person name="Dupes A."/>
            <person name="Elong R."/>
            <person name="Falk J."/>
            <person name="Farina A."/>
            <person name="Faro S."/>
            <person name="Ferguson D."/>
            <person name="Fisher S."/>
            <person name="Foley C.D."/>
            <person name="Franke A."/>
            <person name="Friedrich D."/>
            <person name="Gadbois L."/>
            <person name="Gearin G."/>
            <person name="Gearin C.R."/>
            <person name="Giannoukos G."/>
            <person name="Goode T."/>
            <person name="Graham J."/>
            <person name="Grandbois E."/>
            <person name="Grewal S."/>
            <person name="Gyaltsen K."/>
            <person name="Hafez N."/>
            <person name="Hagos B."/>
            <person name="Hall J."/>
            <person name="Henson C."/>
            <person name="Hollinger A."/>
            <person name="Honan T."/>
            <person name="Huard M.D."/>
            <person name="Hughes L."/>
            <person name="Hurhula B."/>
            <person name="Husby M.E."/>
            <person name="Kamat A."/>
            <person name="Kanga B."/>
            <person name="Kashin S."/>
            <person name="Khazanovich D."/>
            <person name="Kisner P."/>
            <person name="Lance K."/>
            <person name="Lara M."/>
            <person name="Lee W."/>
            <person name="Lennon N."/>
            <person name="Letendre F."/>
            <person name="LeVine R."/>
            <person name="Lipovsky A."/>
            <person name="Liu X."/>
            <person name="Liu J."/>
            <person name="Liu S."/>
            <person name="Lokyitsang T."/>
            <person name="Lokyitsang Y."/>
            <person name="Lubonja R."/>
            <person name="Lui A."/>
            <person name="MacDonald P."/>
            <person name="Magnisalis V."/>
            <person name="Maru K."/>
            <person name="Matthews C."/>
            <person name="McCusker W."/>
            <person name="McDonough S."/>
            <person name="Mehta T."/>
            <person name="Meldrim J."/>
            <person name="Meneus L."/>
            <person name="Mihai O."/>
            <person name="Mihalev A."/>
            <person name="Mihova T."/>
            <person name="Mittelman R."/>
            <person name="Mlenga V."/>
            <person name="Montmayeur A."/>
            <person name="Mulrain L."/>
            <person name="Navidi A."/>
            <person name="Naylor J."/>
            <person name="Negash T."/>
            <person name="Nguyen T."/>
            <person name="Nguyen N."/>
            <person name="Nicol R."/>
            <person name="Norbu C."/>
            <person name="Norbu N."/>
            <person name="Novod N."/>
            <person name="O'Neill B."/>
            <person name="Osman S."/>
            <person name="Markiewicz E."/>
            <person name="Oyono O.L."/>
            <person name="Patti C."/>
            <person name="Phunkhang P."/>
            <person name="Pierre F."/>
            <person name="Priest M."/>
            <person name="Raghuraman S."/>
            <person name="Rege F."/>
            <person name="Reyes R."/>
            <person name="Rise C."/>
            <person name="Rogov P."/>
            <person name="Ross K."/>
            <person name="Ryan E."/>
            <person name="Settipalli S."/>
            <person name="Shea T."/>
            <person name="Sherpa N."/>
            <person name="Shi L."/>
            <person name="Shih D."/>
            <person name="Sparrow T."/>
            <person name="Spaulding J."/>
            <person name="Stalker J."/>
            <person name="Stange-Thomann N."/>
            <person name="Stavropoulos S."/>
            <person name="Stone C."/>
            <person name="Strader C."/>
            <person name="Tesfaye S."/>
            <person name="Thomson T."/>
            <person name="Thoulutsang Y."/>
            <person name="Thoulutsang D."/>
            <person name="Topham K."/>
            <person name="Topping I."/>
            <person name="Tsamla T."/>
            <person name="Vassiliev H."/>
            <person name="Vo A."/>
            <person name="Wangchuk T."/>
            <person name="Wangdi T."/>
            <person name="Weiand M."/>
            <person name="Wilkinson J."/>
            <person name="Wilson A."/>
            <person name="Yadav S."/>
            <person name="Young G."/>
            <person name="Yu Q."/>
            <person name="Zembek L."/>
            <person name="Zhong D."/>
            <person name="Zimmer A."/>
            <person name="Zwirko Z."/>
            <person name="Jaffe D.B."/>
            <person name="Alvarez P."/>
            <person name="Brockman W."/>
            <person name="Butler J."/>
            <person name="Chin C."/>
            <person name="Gnerre S."/>
            <person name="Grabherr M."/>
            <person name="Kleber M."/>
            <person name="Mauceli E."/>
            <person name="MacCallum I."/>
        </authorList>
    </citation>
    <scope>NUCLEOTIDE SEQUENCE [LARGE SCALE GENOMIC DNA]</scope>
    <source>
        <strain evidence="3">Tai18E2 / Tucson 14021-0261.01</strain>
    </source>
</reference>
<protein>
    <submittedName>
        <fullName evidence="2">Uncharacterized protein</fullName>
    </submittedName>
</protein>
<dbReference type="HOGENOM" id="CLU_919107_0_0_1"/>
<feature type="compositionally biased region" description="Basic residues" evidence="1">
    <location>
        <begin position="258"/>
        <end position="267"/>
    </location>
</feature>